<accession>A0A0G3GGY1</accession>
<feature type="domain" description="ABC toxin N-terminal" evidence="4">
    <location>
        <begin position="8"/>
        <end position="137"/>
    </location>
</feature>
<evidence type="ECO:0000259" key="4">
    <source>
        <dbReference type="Pfam" id="PF20220"/>
    </source>
</evidence>
<dbReference type="Proteomes" id="UP000035212">
    <property type="component" value="Chromosome"/>
</dbReference>
<sequence>MTVALKKQLDESLRDALLALYLNKVAPDRDRMKPYKIKTARDLYEFWLLDVLVSQDVPTTPVACAIASLQQYINRILMNLEPGYEPADITPDLRQTWRDEMHQYPTWAAHQQLLYFPAMYLDPNLRADKSANFQQLENALNQNQIQPDAVQSAVMAYLTRFEEVANLNILNGYIDGEDYANSTYYFIAKSRSENSYFWRSLNMAQRPLAGVPTQPPGITPKLDQPAPYAWSDWEKADLPIPENAPEHSVRPVWFNNRLFVIWAECIHQDPSASSASSQDDTTAASKHHPLLRLSYCFKKHDGTWSTPRVALQGHWEDSSLGNKGLAAIKTLLVTVAVHYRQGSRDSLFLALQGYGSPAASGLASGKELAFRQTVCIDRHLNHEPGRSTDADNAQQLLSAAAQRIQATTSTNLEITEVALPGNLPPTLSDFESAYRDRITLTYTRHDSRLTLQMAANIDMTSAGNMGYLPRNVMRLRVENAFSLEPRLQMNLLFPAQRLPQAPYMRLHGGSSLNLSKLPVALDRSFTVSFSHTADVLRDSEHTPNITLSSQTSLEGKFISTDAVRHLIKASRRKNRSSSTSGSQTMTLQTEHAKTFDVEHVAVLCDEPLDKQYVVFRQPAASLDRPLTYADLSIVAESVPAEHLPPSFDFEWPGTDPGGDGTILLLGVAFVHPLDPTRKLYSVLRAVTLKRPLKRQQPPDITQVTAPGLGSTQFIDFAKSTIKTSDASSRRRSPIRLNTVFAAELIRRTEDGLDELFDWTTQHLQEPSIPDDPNIAMDFHGAYGRYFTELFLHVPWLVAHRLNAEQRYEEAERWLRYAFDPDRNQDECWRSVPLVDRGVPSYADQAPHDPHQIALSHPVHLCKALYFLYLDILINRGDAAYRAMTPDGLSEAKLWYVRVLDLLGPRPAVRPVAPWTALSLQTLVETPDDDLRTFEYSLTRLNDHRALVLREGSTRSTLPAIDSPYLHLPFNPQLLRGWDTAESRLHNLRHNLDIAGKPLHLPVIAAPLDPRALSSTLALNLADSATTRLPTAAIPPYRFTTLHSHALQAVDSLSQFGTLLLSLIERKEEAQLQALQQQQAWDLAKRAVDLQRQALNIDHRNRQALEATKGIVQDRARHYGKLMEENLNDSEKHATQFYLASGSAELAAMTCQIAAGAMMTLPNIFGLANGGSRWEGPTLAASAAAHSAAILARTAADHCERTASFNRRWDEWRHAYDQAQLELEQLDAQLAHFAEQETATRLQLRLVEATLGQAKANYDFLSKRFSRTQLYQWLNSQLAVVYRQAYDATLSLCLAAEACWQYETADFDSRFIQPGAWHTTYRGLGAGESLKLNLMNMHAGYLQRHERELEIRKTVSLRHLKDKTPASHLNKPWPQMLDNLKKGACEFELPHQLFEDDYQGQQHYLRRLKTISVTLPAVVGPYENIRATLTQTASTVFLSPGDRGKAMESRRANQQIALSTGIDDNGLFTLSFNDERYLPFEYTGAISQWQLTFPNPKAQKDLLESLTDIIVHVSYTARVGGGAQ</sequence>
<gene>
    <name evidence="5" type="ORF">VM99_20735</name>
</gene>
<evidence type="ECO:0000259" key="2">
    <source>
        <dbReference type="Pfam" id="PF18276"/>
    </source>
</evidence>
<evidence type="ECO:0000256" key="1">
    <source>
        <dbReference type="SAM" id="Coils"/>
    </source>
</evidence>
<feature type="domain" description="Tc toxin complex TcA C-terminal TcB-binding" evidence="2">
    <location>
        <begin position="1232"/>
        <end position="1516"/>
    </location>
</feature>
<evidence type="ECO:0000259" key="3">
    <source>
        <dbReference type="Pfam" id="PF18413"/>
    </source>
</evidence>
<dbReference type="Pfam" id="PF20220">
    <property type="entry name" value="ABC_toxin_N"/>
    <property type="match status" value="1"/>
</dbReference>
<feature type="domain" description="Neuraminidase-like" evidence="3">
    <location>
        <begin position="167"/>
        <end position="311"/>
    </location>
</feature>
<evidence type="ECO:0000313" key="5">
    <source>
        <dbReference type="EMBL" id="AKK00379.1"/>
    </source>
</evidence>
<dbReference type="Pfam" id="PF18276">
    <property type="entry name" value="TcA_TcB_BD"/>
    <property type="match status" value="1"/>
</dbReference>
<dbReference type="PATRIC" id="fig|587753.11.peg.4247"/>
<protein>
    <submittedName>
        <fullName evidence="5">Toxin</fullName>
    </submittedName>
</protein>
<reference evidence="6" key="2">
    <citation type="submission" date="2015-03" db="EMBL/GenBank/DDBJ databases">
        <authorList>
            <person name="Deng P."/>
            <person name="Lu S."/>
        </authorList>
    </citation>
    <scope>NUCLEOTIDE SEQUENCE [LARGE SCALE GENOMIC DNA]</scope>
    <source>
        <strain evidence="6">UFB2</strain>
    </source>
</reference>
<reference evidence="5 6" key="1">
    <citation type="journal article" date="2015" name="Stand. Genomic Sci.">
        <title>Complete genome of Pseudomonas chlororaphis strain UFB2, a soil bacterium with antibacterial activity against bacterial canker pathogen of tomato.</title>
        <authorList>
            <person name="Deng P."/>
            <person name="Wang X."/>
            <person name="Baird S.M."/>
            <person name="Lu S.E."/>
        </authorList>
    </citation>
    <scope>NUCLEOTIDE SEQUENCE [LARGE SCALE GENOMIC DNA]</scope>
    <source>
        <strain evidence="5 6">UFB2</strain>
    </source>
</reference>
<dbReference type="Pfam" id="PF18413">
    <property type="entry name" value="Neuraminidase"/>
    <property type="match status" value="1"/>
</dbReference>
<dbReference type="InterPro" id="IPR046839">
    <property type="entry name" value="ABC_toxin_N"/>
</dbReference>
<dbReference type="InterPro" id="IPR040840">
    <property type="entry name" value="TcA_TcB_BD"/>
</dbReference>
<organism evidence="5 6">
    <name type="scientific">Pseudomonas chlororaphis</name>
    <dbReference type="NCBI Taxonomy" id="587753"/>
    <lineage>
        <taxon>Bacteria</taxon>
        <taxon>Pseudomonadati</taxon>
        <taxon>Pseudomonadota</taxon>
        <taxon>Gammaproteobacteria</taxon>
        <taxon>Pseudomonadales</taxon>
        <taxon>Pseudomonadaceae</taxon>
        <taxon>Pseudomonas</taxon>
    </lineage>
</organism>
<feature type="coiled-coil region" evidence="1">
    <location>
        <begin position="1208"/>
        <end position="1235"/>
    </location>
</feature>
<name>A0A0G3GGY1_9PSED</name>
<dbReference type="EMBL" id="CP011020">
    <property type="protein sequence ID" value="AKK00379.1"/>
    <property type="molecule type" value="Genomic_DNA"/>
</dbReference>
<proteinExistence type="predicted"/>
<dbReference type="InterPro" id="IPR041079">
    <property type="entry name" value="Neuraminidase-like"/>
</dbReference>
<keyword evidence="1" id="KW-0175">Coiled coil</keyword>
<evidence type="ECO:0000313" key="6">
    <source>
        <dbReference type="Proteomes" id="UP000035212"/>
    </source>
</evidence>